<accession>A0AA39ULQ7</accession>
<comment type="caution">
    <text evidence="1">The sequence shown here is derived from an EMBL/GenBank/DDBJ whole genome shotgun (WGS) entry which is preliminary data.</text>
</comment>
<dbReference type="Proteomes" id="UP001175228">
    <property type="component" value="Unassembled WGS sequence"/>
</dbReference>
<evidence type="ECO:0000313" key="2">
    <source>
        <dbReference type="Proteomes" id="UP001175228"/>
    </source>
</evidence>
<evidence type="ECO:0000313" key="1">
    <source>
        <dbReference type="EMBL" id="KAK0488204.1"/>
    </source>
</evidence>
<dbReference type="AlphaFoldDB" id="A0AA39ULQ7"/>
<protein>
    <recommendedName>
        <fullName evidence="3">F-box domain-containing protein</fullName>
    </recommendedName>
</protein>
<dbReference type="EMBL" id="JAUEPU010000041">
    <property type="protein sequence ID" value="KAK0488204.1"/>
    <property type="molecule type" value="Genomic_DNA"/>
</dbReference>
<evidence type="ECO:0008006" key="3">
    <source>
        <dbReference type="Google" id="ProtNLM"/>
    </source>
</evidence>
<gene>
    <name evidence="1" type="ORF">EDD18DRAFT_1021831</name>
</gene>
<feature type="non-terminal residue" evidence="1">
    <location>
        <position position="1"/>
    </location>
</feature>
<organism evidence="1 2">
    <name type="scientific">Armillaria luteobubalina</name>
    <dbReference type="NCBI Taxonomy" id="153913"/>
    <lineage>
        <taxon>Eukaryota</taxon>
        <taxon>Fungi</taxon>
        <taxon>Dikarya</taxon>
        <taxon>Basidiomycota</taxon>
        <taxon>Agaricomycotina</taxon>
        <taxon>Agaricomycetes</taxon>
        <taxon>Agaricomycetidae</taxon>
        <taxon>Agaricales</taxon>
        <taxon>Marasmiineae</taxon>
        <taxon>Physalacriaceae</taxon>
        <taxon>Armillaria</taxon>
    </lineage>
</organism>
<sequence>NDSPVDSEHMALEAIVCKGETNLSSLPQRIAMVRETLKILLNEQAHTIKHIMDAKSLLNPICRLPGNVLIEIFTACLPECMEDSLNANRAPWVLSQVCASWRQTALSSTGLW</sequence>
<keyword evidence="2" id="KW-1185">Reference proteome</keyword>
<reference evidence="1" key="1">
    <citation type="submission" date="2023-06" db="EMBL/GenBank/DDBJ databases">
        <authorList>
            <consortium name="Lawrence Berkeley National Laboratory"/>
            <person name="Ahrendt S."/>
            <person name="Sahu N."/>
            <person name="Indic B."/>
            <person name="Wong-Bajracharya J."/>
            <person name="Merenyi Z."/>
            <person name="Ke H.-M."/>
            <person name="Monk M."/>
            <person name="Kocsube S."/>
            <person name="Drula E."/>
            <person name="Lipzen A."/>
            <person name="Balint B."/>
            <person name="Henrissat B."/>
            <person name="Andreopoulos B."/>
            <person name="Martin F.M."/>
            <person name="Harder C.B."/>
            <person name="Rigling D."/>
            <person name="Ford K.L."/>
            <person name="Foster G.D."/>
            <person name="Pangilinan J."/>
            <person name="Papanicolaou A."/>
            <person name="Barry K."/>
            <person name="LaButti K."/>
            <person name="Viragh M."/>
            <person name="Koriabine M."/>
            <person name="Yan M."/>
            <person name="Riley R."/>
            <person name="Champramary S."/>
            <person name="Plett K.L."/>
            <person name="Tsai I.J."/>
            <person name="Slot J."/>
            <person name="Sipos G."/>
            <person name="Plett J."/>
            <person name="Nagy L.G."/>
            <person name="Grigoriev I.V."/>
        </authorList>
    </citation>
    <scope>NUCLEOTIDE SEQUENCE</scope>
    <source>
        <strain evidence="1">HWK02</strain>
    </source>
</reference>
<name>A0AA39ULQ7_9AGAR</name>
<feature type="non-terminal residue" evidence="1">
    <location>
        <position position="112"/>
    </location>
</feature>
<proteinExistence type="predicted"/>